<dbReference type="AlphaFoldDB" id="A0A1R4HVI7"/>
<sequence length="461" mass="51726">MLQVIYLGFSKLTEYTAVTSTALQQAPEKVDALTLEAHSASQFEALSNWLQHESKPGAVLIWHKPTAFIADCLAREEPIDGSLVQWKDMAQRLLKLFRRHRSQLILLGMAPGETLSPPGELPDKITDVLLQAEVTVKRLPEASPLYRLAAAQLVAEDAELQEVLAFLTGSSHASSTPHEQASEIVHKVLQGANESHCAEQQLKQLTQERDSATEENKLLLTQLDSVQEALETAQQQARTAASSQQNEQQLRKMIDERDSAQKENKLLLAQLDSVQEALETARQQASAAASSQQTEQQLKKSVDERDNAQEENELLLSQLHIVQEALEEAYIELKSGTSEAESKRLKSLMSWLRAHARRQARAAYSQDSESLQEQISLLEKSELFDAKWYLDKYKDVAKANINPIEHYIKFGAIEGRNPSPLFDTEYYVLTYPDIAASGLHPLLHYLRDGVKEQRKTQESPT</sequence>
<organism evidence="2 3">
    <name type="scientific">Halomonas citrativorans</name>
    <dbReference type="NCBI Taxonomy" id="2742612"/>
    <lineage>
        <taxon>Bacteria</taxon>
        <taxon>Pseudomonadati</taxon>
        <taxon>Pseudomonadota</taxon>
        <taxon>Gammaproteobacteria</taxon>
        <taxon>Oceanospirillales</taxon>
        <taxon>Halomonadaceae</taxon>
        <taxon>Halomonas</taxon>
    </lineage>
</organism>
<dbReference type="OrthoDB" id="7068720at2"/>
<feature type="region of interest" description="Disordered" evidence="1">
    <location>
        <begin position="282"/>
        <end position="306"/>
    </location>
</feature>
<feature type="compositionally biased region" description="Basic and acidic residues" evidence="1">
    <location>
        <begin position="297"/>
        <end position="306"/>
    </location>
</feature>
<dbReference type="Proteomes" id="UP000196331">
    <property type="component" value="Unassembled WGS sequence"/>
</dbReference>
<dbReference type="RefSeq" id="WP_087107131.1">
    <property type="nucleotide sequence ID" value="NZ_FUKM01000022.1"/>
</dbReference>
<feature type="compositionally biased region" description="Low complexity" evidence="1">
    <location>
        <begin position="282"/>
        <end position="296"/>
    </location>
</feature>
<accession>A0A1R4HVI7</accession>
<evidence type="ECO:0000256" key="1">
    <source>
        <dbReference type="SAM" id="MobiDB-lite"/>
    </source>
</evidence>
<protein>
    <submittedName>
        <fullName evidence="2">Glycosyltransferase</fullName>
    </submittedName>
</protein>
<proteinExistence type="predicted"/>
<reference evidence="2 3" key="1">
    <citation type="submission" date="2017-02" db="EMBL/GenBank/DDBJ databases">
        <authorList>
            <person name="Dridi B."/>
        </authorList>
    </citation>
    <scope>NUCLEOTIDE SEQUENCE [LARGE SCALE GENOMIC DNA]</scope>
    <source>
        <strain evidence="2 3">JB380</strain>
    </source>
</reference>
<comment type="caution">
    <text evidence="2">The sequence shown here is derived from an EMBL/GenBank/DDBJ whole genome shotgun (WGS) entry which is preliminary data.</text>
</comment>
<evidence type="ECO:0000313" key="3">
    <source>
        <dbReference type="Proteomes" id="UP000196331"/>
    </source>
</evidence>
<name>A0A1R4HVI7_9GAMM</name>
<dbReference type="EMBL" id="FUKM01000022">
    <property type="protein sequence ID" value="SJN11466.1"/>
    <property type="molecule type" value="Genomic_DNA"/>
</dbReference>
<gene>
    <name evidence="2" type="ORF">CZ787_05980</name>
</gene>
<evidence type="ECO:0000313" key="2">
    <source>
        <dbReference type="EMBL" id="SJN11466.1"/>
    </source>
</evidence>